<sequence>MLRFEQIDANPRKSLNGKILLFANVKNERHLLPWFFEYYRSIGVDWFFIVDNASTDGSTQFACAQPDATVYWTDDHFIISGAGGARWFNELAKRHGAGNWCIHVDVDEQLVLPRIEQEGLPGILGEAKERGYEVLPGFMLDMFPESFEQALNYSAGQAPASASPFFDDDFLFVGHCSAPYFWVHGGARGRLFGTARGWLTKTPIVWGNSIQKLNCHEVTGAIVGEPTCALLHFSILREMLGWDEGLARSRIESTRPFTRQRYNRYYNRFTGIAAGQRLTGEASVSYESSEQLERRGLIGRSKKQIQRSPI</sequence>
<name>A0A1E3VV70_9HYPH</name>
<accession>A0A1E3VV70</accession>
<gene>
    <name evidence="1" type="ORF">AUC69_12490</name>
</gene>
<dbReference type="EMBL" id="LPWF01000026">
    <property type="protein sequence ID" value="ODR97422.1"/>
    <property type="molecule type" value="Genomic_DNA"/>
</dbReference>
<proteinExistence type="predicted"/>
<dbReference type="Proteomes" id="UP000094472">
    <property type="component" value="Unassembled WGS sequence"/>
</dbReference>
<evidence type="ECO:0008006" key="3">
    <source>
        <dbReference type="Google" id="ProtNLM"/>
    </source>
</evidence>
<comment type="caution">
    <text evidence="1">The sequence shown here is derived from an EMBL/GenBank/DDBJ whole genome shotgun (WGS) entry which is preliminary data.</text>
</comment>
<evidence type="ECO:0000313" key="1">
    <source>
        <dbReference type="EMBL" id="ODR97422.1"/>
    </source>
</evidence>
<evidence type="ECO:0000313" key="2">
    <source>
        <dbReference type="Proteomes" id="UP000094472"/>
    </source>
</evidence>
<dbReference type="AlphaFoldDB" id="A0A1E3VV70"/>
<reference evidence="1 2" key="1">
    <citation type="journal article" date="2016" name="Environ. Microbiol.">
        <title>New Methyloceanibacter diversity from North Sea sediments includes methanotroph containing solely the soluble methane monooxygenase.</title>
        <authorList>
            <person name="Vekeman B."/>
            <person name="Kerckhof F.M."/>
            <person name="Cremers G."/>
            <person name="de Vos P."/>
            <person name="Vandamme P."/>
            <person name="Boon N."/>
            <person name="Op den Camp H.J."/>
            <person name="Heylen K."/>
        </authorList>
    </citation>
    <scope>NUCLEOTIDE SEQUENCE [LARGE SCALE GENOMIC DNA]</scope>
    <source>
        <strain evidence="1 2">R-67175</strain>
    </source>
</reference>
<keyword evidence="2" id="KW-1185">Reference proteome</keyword>
<dbReference type="STRING" id="1774969.AUC69_12490"/>
<dbReference type="Pfam" id="PF13704">
    <property type="entry name" value="Glyco_tranf_2_4"/>
    <property type="match status" value="1"/>
</dbReference>
<organism evidence="1 2">
    <name type="scientific">Methyloceanibacter superfactus</name>
    <dbReference type="NCBI Taxonomy" id="1774969"/>
    <lineage>
        <taxon>Bacteria</taxon>
        <taxon>Pseudomonadati</taxon>
        <taxon>Pseudomonadota</taxon>
        <taxon>Alphaproteobacteria</taxon>
        <taxon>Hyphomicrobiales</taxon>
        <taxon>Hyphomicrobiaceae</taxon>
        <taxon>Methyloceanibacter</taxon>
    </lineage>
</organism>
<protein>
    <recommendedName>
        <fullName evidence="3">Glycosyltransferase 2-like domain-containing protein</fullName>
    </recommendedName>
</protein>